<evidence type="ECO:0000313" key="3">
    <source>
        <dbReference type="EMBL" id="KAK7045800.1"/>
    </source>
</evidence>
<dbReference type="InterPro" id="IPR017853">
    <property type="entry name" value="GH"/>
</dbReference>
<keyword evidence="1" id="KW-0732">Signal</keyword>
<evidence type="ECO:0000259" key="2">
    <source>
        <dbReference type="Pfam" id="PF12891"/>
    </source>
</evidence>
<reference evidence="3 4" key="1">
    <citation type="submission" date="2024-01" db="EMBL/GenBank/DDBJ databases">
        <title>A draft genome for a cacao thread blight-causing isolate of Paramarasmius palmivorus.</title>
        <authorList>
            <person name="Baruah I.K."/>
            <person name="Bukari Y."/>
            <person name="Amoako-Attah I."/>
            <person name="Meinhardt L.W."/>
            <person name="Bailey B.A."/>
            <person name="Cohen S.P."/>
        </authorList>
    </citation>
    <scope>NUCLEOTIDE SEQUENCE [LARGE SCALE GENOMIC DNA]</scope>
    <source>
        <strain evidence="3 4">GH-12</strain>
    </source>
</reference>
<keyword evidence="4" id="KW-1185">Reference proteome</keyword>
<dbReference type="Pfam" id="PF12891">
    <property type="entry name" value="Glyco_hydro_44"/>
    <property type="match status" value="1"/>
</dbReference>
<name>A0AAW0D2F1_9AGAR</name>
<dbReference type="AlphaFoldDB" id="A0AAW0D2F1"/>
<accession>A0AAW0D2F1</accession>
<feature type="chain" id="PRO_5043911811" description="Glycoside hydrolase family 44 catalytic domain-containing protein" evidence="1">
    <location>
        <begin position="21"/>
        <end position="756"/>
    </location>
</feature>
<evidence type="ECO:0000313" key="4">
    <source>
        <dbReference type="Proteomes" id="UP001383192"/>
    </source>
</evidence>
<proteinExistence type="predicted"/>
<dbReference type="Gene3D" id="3.20.20.80">
    <property type="entry name" value="Glycosidases"/>
    <property type="match status" value="1"/>
</dbReference>
<dbReference type="InterPro" id="IPR024745">
    <property type="entry name" value="GH44_cat"/>
</dbReference>
<evidence type="ECO:0000256" key="1">
    <source>
        <dbReference type="SAM" id="SignalP"/>
    </source>
</evidence>
<feature type="signal peptide" evidence="1">
    <location>
        <begin position="1"/>
        <end position="20"/>
    </location>
</feature>
<comment type="caution">
    <text evidence="3">The sequence shown here is derived from an EMBL/GenBank/DDBJ whole genome shotgun (WGS) entry which is preliminary data.</text>
</comment>
<dbReference type="SUPFAM" id="SSF51445">
    <property type="entry name" value="(Trans)glycosidases"/>
    <property type="match status" value="1"/>
</dbReference>
<feature type="domain" description="Glycoside hydrolase family 44 catalytic" evidence="2">
    <location>
        <begin position="310"/>
        <end position="524"/>
    </location>
</feature>
<gene>
    <name evidence="3" type="ORF">VNI00_007202</name>
</gene>
<sequence length="756" mass="81842">MLRQLKLVSLILAAIHLVRADDLTVYQDNSLAAGWENWSWSSTIDFAATDIFDGTSSISVTSEAWAALSLKLEGTFPQYAGLRFDIAGEQPDLQIAFSATDTDTSSASIPLSAISKAVTADGFTSLLIDFSSLPGTGAPLPEANWDRINFQAGQNGASYHLDNIVLVESIVVEPKFLSAEPIANNVVAVTTVGEVDLGTLDIKLNGQSVDVSDVKTYSPPDTPSKTINYLTLGSSFTAGPLVITASNFTANHTLPAAQSGSIDQSATKTINPYIYGVNFPTSADYIKTLGVTISRWGGNAVTAYNPSGDFTNAGADWYFENRGSDNADEWLAWVHGAGSDTLLTVPALDWVSKDESSYSFPKTVYPDQDSFDPYKADAGNGKFTNGTMVPPTDPTLAYTTWNAALAKQWLSGLKNKPALVAIDNEIEIASATHYDMHPEPIDYDEELQRVIDFATAAKEAIPDVQVAAPSTCAWWFYWTSVVGWDDTAAHGNVDFLPWFLQQMAKHDQSTGSRLLDYLDIHYYFAPDTSANDVAAKALRLRATRSLWVSPFLHVYPLQITHVTLCLLGYILRGRILDWDIGTQNHQPDATIVKLIPRMQALIAENYPGTKLSISEWNGMNDQDVTGGLATADALGIFGKYGVDAATYWVTPDALAPAGLAYWLYRGYGTTFGSSSVQVTLANPDPDTIGVYAATDDGKLTPAHPSHMNLSDVPSGSYFLRHFGGAAGIAKWQTTVTLEASDYIVVPPYTAIFLLQQ</sequence>
<organism evidence="3 4">
    <name type="scientific">Paramarasmius palmivorus</name>
    <dbReference type="NCBI Taxonomy" id="297713"/>
    <lineage>
        <taxon>Eukaryota</taxon>
        <taxon>Fungi</taxon>
        <taxon>Dikarya</taxon>
        <taxon>Basidiomycota</taxon>
        <taxon>Agaricomycotina</taxon>
        <taxon>Agaricomycetes</taxon>
        <taxon>Agaricomycetidae</taxon>
        <taxon>Agaricales</taxon>
        <taxon>Marasmiineae</taxon>
        <taxon>Marasmiaceae</taxon>
        <taxon>Paramarasmius</taxon>
    </lineage>
</organism>
<dbReference type="Gene3D" id="2.60.120.430">
    <property type="entry name" value="Galactose-binding lectin"/>
    <property type="match status" value="1"/>
</dbReference>
<protein>
    <recommendedName>
        <fullName evidence="2">Glycoside hydrolase family 44 catalytic domain-containing protein</fullName>
    </recommendedName>
</protein>
<dbReference type="EMBL" id="JAYKXP010000023">
    <property type="protein sequence ID" value="KAK7045800.1"/>
    <property type="molecule type" value="Genomic_DNA"/>
</dbReference>
<dbReference type="Proteomes" id="UP001383192">
    <property type="component" value="Unassembled WGS sequence"/>
</dbReference>